<feature type="region of interest" description="Disordered" evidence="5">
    <location>
        <begin position="3198"/>
        <end position="3282"/>
    </location>
</feature>
<accession>E4WV29</accession>
<dbReference type="SMART" id="SM01225">
    <property type="entry name" value="G8"/>
    <property type="match status" value="1"/>
</dbReference>
<dbReference type="InterPro" id="IPR055401">
    <property type="entry name" value="CEMIP_beta-hel_dom"/>
</dbReference>
<dbReference type="InterPro" id="IPR032675">
    <property type="entry name" value="LRR_dom_sf"/>
</dbReference>
<feature type="compositionally biased region" description="Basic residues" evidence="5">
    <location>
        <begin position="3213"/>
        <end position="3238"/>
    </location>
</feature>
<evidence type="ECO:0000256" key="1">
    <source>
        <dbReference type="ARBA" id="ARBA00004236"/>
    </source>
</evidence>
<reference evidence="7" key="1">
    <citation type="journal article" date="2010" name="Science">
        <title>Plasticity of animal genome architecture unmasked by rapid evolution of a pelagic tunicate.</title>
        <authorList>
            <person name="Denoeud F."/>
            <person name="Henriet S."/>
            <person name="Mungpakdee S."/>
            <person name="Aury J.M."/>
            <person name="Da Silva C."/>
            <person name="Brinkmann H."/>
            <person name="Mikhaleva J."/>
            <person name="Olsen L.C."/>
            <person name="Jubin C."/>
            <person name="Canestro C."/>
            <person name="Bouquet J.M."/>
            <person name="Danks G."/>
            <person name="Poulain J."/>
            <person name="Campsteijn C."/>
            <person name="Adamski M."/>
            <person name="Cross I."/>
            <person name="Yadetie F."/>
            <person name="Muffato M."/>
            <person name="Louis A."/>
            <person name="Butcher S."/>
            <person name="Tsagkogeorga G."/>
            <person name="Konrad A."/>
            <person name="Singh S."/>
            <person name="Jensen M.F."/>
            <person name="Cong E.H."/>
            <person name="Eikeseth-Otteraa H."/>
            <person name="Noel B."/>
            <person name="Anthouard V."/>
            <person name="Porcel B.M."/>
            <person name="Kachouri-Lafond R."/>
            <person name="Nishino A."/>
            <person name="Ugolini M."/>
            <person name="Chourrout P."/>
            <person name="Nishida H."/>
            <person name="Aasland R."/>
            <person name="Huzurbazar S."/>
            <person name="Westhof E."/>
            <person name="Delsuc F."/>
            <person name="Lehrach H."/>
            <person name="Reinhardt R."/>
            <person name="Weissenbach J."/>
            <person name="Roy S.W."/>
            <person name="Artiguenave F."/>
            <person name="Postlethwait J.H."/>
            <person name="Manak J.R."/>
            <person name="Thompson E.M."/>
            <person name="Jaillon O."/>
            <person name="Du Pasquier L."/>
            <person name="Boudinot P."/>
            <person name="Liberles D.A."/>
            <person name="Volff J.N."/>
            <person name="Philippe H."/>
            <person name="Lenhard B."/>
            <person name="Roest Crollius H."/>
            <person name="Wincker P."/>
            <person name="Chourrout D."/>
        </authorList>
    </citation>
    <scope>NUCLEOTIDE SEQUENCE [LARGE SCALE GENOMIC DNA]</scope>
</reference>
<dbReference type="InterPro" id="IPR001611">
    <property type="entry name" value="Leu-rich_rpt"/>
</dbReference>
<dbReference type="PANTHER" id="PTHR46769">
    <property type="entry name" value="POLYCYSTIC KIDNEY AND HEPATIC DISEASE 1 (AUTOSOMAL RECESSIVE)-LIKE 1"/>
    <property type="match status" value="1"/>
</dbReference>
<dbReference type="InParanoid" id="E4WV29"/>
<feature type="domain" description="G8" evidence="6">
    <location>
        <begin position="1368"/>
        <end position="1491"/>
    </location>
</feature>
<dbReference type="SUPFAM" id="SSF52058">
    <property type="entry name" value="L domain-like"/>
    <property type="match status" value="1"/>
</dbReference>
<feature type="compositionally biased region" description="Basic residues" evidence="5">
    <location>
        <begin position="3251"/>
        <end position="3268"/>
    </location>
</feature>
<organism evidence="7">
    <name type="scientific">Oikopleura dioica</name>
    <name type="common">Tunicate</name>
    <dbReference type="NCBI Taxonomy" id="34765"/>
    <lineage>
        <taxon>Eukaryota</taxon>
        <taxon>Metazoa</taxon>
        <taxon>Chordata</taxon>
        <taxon>Tunicata</taxon>
        <taxon>Appendicularia</taxon>
        <taxon>Copelata</taxon>
        <taxon>Oikopleuridae</taxon>
        <taxon>Oikopleura</taxon>
    </lineage>
</organism>
<dbReference type="OrthoDB" id="120976at2759"/>
<evidence type="ECO:0000256" key="3">
    <source>
        <dbReference type="ARBA" id="ARBA00022729"/>
    </source>
</evidence>
<dbReference type="PROSITE" id="PS51484">
    <property type="entry name" value="G8"/>
    <property type="match status" value="1"/>
</dbReference>
<dbReference type="CDD" id="cd00603">
    <property type="entry name" value="IPT_PCSR"/>
    <property type="match status" value="3"/>
</dbReference>
<protein>
    <recommendedName>
        <fullName evidence="6">G8 domain-containing protein</fullName>
    </recommendedName>
</protein>
<dbReference type="Gene3D" id="2.60.40.10">
    <property type="entry name" value="Immunoglobulins"/>
    <property type="match status" value="1"/>
</dbReference>
<name>E4WV29_OIKDI</name>
<dbReference type="InterPro" id="IPR012334">
    <property type="entry name" value="Pectin_lyas_fold"/>
</dbReference>
<sequence>MPLGDFDVFLQSLKFGKSSIISSPMKSFDIMVYPVINEVQKDKDNNLYLSGSGFEKDCEFLVSNWPCIRDLTYELDSLSKMRCHVQQPRGLFDIPHFPSDLGMQIQLFDLQKFTQFPTWANILSFATEDRLVLEQQLSTMIFSWEQNVALVRSHGYFNPSFQKGSFRVDTIGLVLVRVSQCDPESGFCASPTTILDGHSSGEIYTDVHKFKKTSNYYLEIFVLRRSINGYTSKLSVQMISNDDSEQHSYENAITEQVDLKFQRNGIFETVYLIKFKVDQPSNFEFVLKYGDRKTASFPLKGNTNSIQSELHLLSNTECKSLGNIQVVFHEDFESSKNHEVTGNVNPFCGLFALETKSPYLQKLHSSRVRSNTKLCFAFRGALENYASLNVEAKKGKSRKIYNIEIDLDNIDPTLIHKNWRYQCQDIFNPVMEYIGQTQDSLFINNVVFHPTERISMFLDDIYLGESIGFFTRVQESIGARPSGEFVVHYGVSWKNANLGFDAQLQITIQSENCIDNIPPPEMDGNYDFTQIEEPFIRQYSKKGELIQIELQKSQYISSSEAVTMQYGDISADIDLSQSDFLLTTEFEQQFGVIARVTTTGKCYDTGKFIRLESIDTSDLEDFRVDPANSVFLDIDVKVVRHGGILKGLLSAKNVQMAAAHKAVFMKCPGNVFSECRANNRCDFYSLDNIEFKLDELEGSSEGSGEIHSVKFIQPSFNFENENKEDNFFSDSIEVDFGMPFLRRNERCKIQEVFPQRFSLLGGVQLTISTKNCDSLESSASISVNKQNCKITSTSFDRVECFLKETQPGYAISMRSLESGWAPEKIKIPTGSKARWNWREMELPDGDDAQIRVQQTMSRGRVEHNRLGFISETGVFTFEREFLQSGHYFYSSGWIDKDQTLAFTGEIVVVDMLDAQISINYDNEEVTSVLKNVLQIVTVLDVTTEDERDFFVDGRKLFIHFNEIPESTGEIKVTLYNQLCENAVLLNSTTISCDFNLSGSPSIDCDLDVIFSDFGGIYYSKKVASCPQIVPVVYNPIGNYGVGRKGGAEISINGNFKNFFGEDISVVAGTTGLENIEFKNSELKVLVPELEDGSYNLNVYYRYRWFQTFTLIVSEIFTSTLVQTEVQTSSQSHSIILTGFFVGDIEFITVDEQPCNVKYSSASQIRCKIYGIRAGSYIPKILMSLGYAAYEGKIADVSATILGVNMMDSITIIGEFFDATCGNQQVKIEGGNTTCVINECSESFISCRLPPRSPGRKTLEVEHLSNGFAKSSNIEVEYGLKINSVYPLTAGTNGGNTITIRGFGFDDESFTFENLDCADVKIVNTTISCYVASHLSMSSSPIRLISKNDGYVSFSMKRFEVIDNWSEQWTWGCTDIDPCKPVAGDLVEIPKGAKILLDESTPILKAILISGGILRIKDDDIALNVQYIIITNGGQLLVGSEQEPITSKIEINLHGDMSDHQLPLYGSKVIAVHDGKVEMYGQEKQSWTTLSKEASEGSTIIQVDDSSGWKEGDQLVIATTGGPDSHGESEKVKIVEFSEDNIRVNRKLKNTHTYYSVSVEKTGASVTLTAEVINLSRTIVIQGIIGEDKKFGGHLVAAQNAEKMILSYVEFKNVGQAFQLGRYPIHFHITGNEQKSKLIGCSIHRSFNRAVTFHAVHHLRAIGNVAYNIIGHAFFLEDGIETDNYLDSNVAIFTQQGTSLLNTDLWAAGFWITNPDNVLVGNRAVGGTHNGFWYNMPKRPTGPSFTKQICPRFTEMGRFEQNSAHSNGWFGLWIYPVYIPRKQSSCDVDEPILAEFRDSLFWNNERGAETVLTGLLKFSNMTVIRNRRAGLSAMEAYLPQWPALIFEDSTIIAHLDGEACPNEHKPAVGLETPWKRGSFTADGLTFVNFNTEHCVAVDPCYKAYKHDCANTGRFSRTTFTNSTNKIVFSYANEYIIDDTDGSFMENNIPGKILPSSGILPKEKCMNQSEIAQTGVVPVWCDDSVVIRKFGLHKTDEAFLGSDLIVTTEHGDNRVPFRQLRFSHASGWIGFILGDSENMISFSGQNHTNANWTMNILDVESTDNSVVTGENYFGQQVEVNFPNLNQSVISDDLNFVVPSIDSLDEEIIVSSFTNASKSEEISKEDSNDLNFVDIMSLMSGDERKKIQFSSLNHEDGTDLVIGENEIVFLDSTVNARHVVIHGKLLLGEDVSEIEVNAEMIFVLGIFELNPTCTQRVTVALSGTWNSPTTEFGGYVGGSKVIYVAPTGEFVVNGCTTERKIHFSDKIASGASNFTSLTVFPGDQLTFLPEILDPYQIENVIVTENENGSVKFAPALIYEHEVAVKTKSNLKFIGVDNSSFGGRILSRGSLKLANAEFVSFGQRGYNEVSDYRAAVSIDGYQASGKIVLCSFTKSHNSAIFVSNAPNVLLDRNVILDVISDGIRLNGRGNVALLGNIVANVKHPLLHPKSSTTGNKGFRLWPSGIRSDEAQGSSVSMIDNHVVCVEGFGFRTAGEKCNSEISCEASRFIPQTSIPNTVRGALHGVTVWGNSQDQCTAVSNFVVSNTVDYGIYVQTDASVQVENVNVRGSTAGISVLIYGANSRKHELLEKFVTLSSSTVILSEPVFNTTLEILNRTSSLRQKGTSNGGQIGIIIPTFSSEQNRAPIDEWSKVTSEPALLGGSCFSHVDIYAQSPRSNSVFICSNLEAKDFTHPMDLKNISFFDSTDSVVKVLIEKPQEEWITSGESADCIDMDCDGGKKVLVRDLDGSLSEDDHERGVYFSQSEFAWGDQKRGVLDNRVPSSIFLPENENKRGITRSSANCTLVDDSWKCSGEDSNYGILIFESMDKDSTDRRLSPIVIRSSSGFVDMVNGPSNHRGSHGYAAISRISTFFFILRTGEEYEIAATSTLPKNFRLITTNFQTEGNILLHLATSNPQRMEIYRSGVFELPSNVKLNALGEMEFQLPNESFIPKLDNFKNGENYFDRKTQQFHVGIKANTVLDVKTSSTILVSIGAVMEMSPIEFYAHKDLVYLLADFFELDSSQVKVVNVHEKAETSLTGRSNLLRSDEKEVEIEILPDEVDSLSSVISTSTFCKVRQGFKSTFNSTINSFKAQKNEVDQLDPTISIFSVPSSLVDIGSKNYTSALRQPMNLTIKIIDAENKFIDNGDFSIRVTMKKLDSLDSRLEKSVALMMANALKTDSVPGFETGEPLSKLERKTLQRWNNKIQHQSENPVSNVVFKKKWKKNKANKSEKKAKKANKKKNKQTSDSKIPAAPAKNKKPWANKWNSNKKKPATAKPTTRPQSSTYSVENGPKIVLDNIVHFVNGSFFIDIPTKYSGLYSLEIDFIENENCHSEDDKSIKMSINLEVLKSKNGAGQVCDWENRVLICSGKELEALDGFFEIMKLSNMFVTNSGNIPLDLIQTVDLSNNELYDAENLAEFVDFFENIDKLILDDNLFTDLALFKIEQSAPTLSTLSLKNNKISSLNNSSFFANLKELDVSFQTPSLQCVAPAAFSGKAKVTV</sequence>
<dbReference type="Pfam" id="PF10162">
    <property type="entry name" value="G8"/>
    <property type="match status" value="2"/>
</dbReference>
<dbReference type="InterPro" id="IPR019316">
    <property type="entry name" value="G8_domain"/>
</dbReference>
<evidence type="ECO:0000313" key="7">
    <source>
        <dbReference type="EMBL" id="CBY21711.1"/>
    </source>
</evidence>
<keyword evidence="8" id="KW-1185">Reference proteome</keyword>
<dbReference type="PANTHER" id="PTHR46769:SF2">
    <property type="entry name" value="FIBROCYSTIN-L ISOFORM 2 PRECURSOR-RELATED"/>
    <property type="match status" value="1"/>
</dbReference>
<proteinExistence type="predicted"/>
<dbReference type="Gene3D" id="2.160.20.10">
    <property type="entry name" value="Single-stranded right-handed beta-helix, Pectin lyase-like"/>
    <property type="match status" value="2"/>
</dbReference>
<dbReference type="Pfam" id="PF24606">
    <property type="entry name" value="CEMIP_beta-hel"/>
    <property type="match status" value="1"/>
</dbReference>
<gene>
    <name evidence="7" type="ORF">GSOID_T00009486001</name>
</gene>
<evidence type="ECO:0000256" key="4">
    <source>
        <dbReference type="ARBA" id="ARBA00023180"/>
    </source>
</evidence>
<dbReference type="InterPro" id="IPR011050">
    <property type="entry name" value="Pectin_lyase_fold/virulence"/>
</dbReference>
<dbReference type="InterPro" id="IPR002909">
    <property type="entry name" value="IPT_dom"/>
</dbReference>
<evidence type="ECO:0000259" key="6">
    <source>
        <dbReference type="PROSITE" id="PS51484"/>
    </source>
</evidence>
<evidence type="ECO:0000256" key="2">
    <source>
        <dbReference type="ARBA" id="ARBA00022475"/>
    </source>
</evidence>
<dbReference type="Proteomes" id="UP000001307">
    <property type="component" value="Unassembled WGS sequence"/>
</dbReference>
<evidence type="ECO:0000256" key="5">
    <source>
        <dbReference type="SAM" id="MobiDB-lite"/>
    </source>
</evidence>
<keyword evidence="2" id="KW-0472">Membrane</keyword>
<dbReference type="Gene3D" id="3.80.10.10">
    <property type="entry name" value="Ribonuclease Inhibitor"/>
    <property type="match status" value="1"/>
</dbReference>
<dbReference type="InterPro" id="IPR013783">
    <property type="entry name" value="Ig-like_fold"/>
</dbReference>
<dbReference type="InterPro" id="IPR052387">
    <property type="entry name" value="Fibrocystin"/>
</dbReference>
<dbReference type="EMBL" id="FN653017">
    <property type="protein sequence ID" value="CBY21711.1"/>
    <property type="molecule type" value="Genomic_DNA"/>
</dbReference>
<dbReference type="GO" id="GO:0005886">
    <property type="term" value="C:plasma membrane"/>
    <property type="evidence" value="ECO:0007669"/>
    <property type="project" value="UniProtKB-SubCell"/>
</dbReference>
<keyword evidence="2" id="KW-1003">Cell membrane</keyword>
<keyword evidence="4" id="KW-0325">Glycoprotein</keyword>
<dbReference type="SUPFAM" id="SSF51126">
    <property type="entry name" value="Pectin lyase-like"/>
    <property type="match status" value="1"/>
</dbReference>
<dbReference type="PROSITE" id="PS51450">
    <property type="entry name" value="LRR"/>
    <property type="match status" value="1"/>
</dbReference>
<evidence type="ECO:0000313" key="8">
    <source>
        <dbReference type="Proteomes" id="UP000001307"/>
    </source>
</evidence>
<keyword evidence="3" id="KW-0732">Signal</keyword>
<comment type="subcellular location">
    <subcellularLocation>
        <location evidence="1">Cell membrane</location>
    </subcellularLocation>
</comment>
<dbReference type="Pfam" id="PF01833">
    <property type="entry name" value="TIG"/>
    <property type="match status" value="1"/>
</dbReference>
<feature type="compositionally biased region" description="Polar residues" evidence="5">
    <location>
        <begin position="3198"/>
        <end position="3209"/>
    </location>
</feature>